<proteinExistence type="predicted"/>
<sequence>MQDELDYKQLYTLHYRKLFNYGKKFTTNIALIEDSIQDVFLDYWKRSAQMEQPQALTPYFFSAFRALYPILQAEINKNGNLIQNTGY</sequence>
<evidence type="ECO:0000313" key="6">
    <source>
        <dbReference type="EMBL" id="SIS72830.1"/>
    </source>
</evidence>
<comment type="subcellular location">
    <subcellularLocation>
        <location evidence="1">Cell outer membrane</location>
    </subcellularLocation>
</comment>
<evidence type="ECO:0000256" key="1">
    <source>
        <dbReference type="ARBA" id="ARBA00004442"/>
    </source>
</evidence>
<dbReference type="Pfam" id="PF07980">
    <property type="entry name" value="SusD_RagB"/>
    <property type="match status" value="1"/>
</dbReference>
<gene>
    <name evidence="6" type="ORF">SAMN05421788_101857</name>
</gene>
<feature type="domain" description="RagB/SusD" evidence="5">
    <location>
        <begin position="41"/>
        <end position="87"/>
    </location>
</feature>
<dbReference type="Proteomes" id="UP000186917">
    <property type="component" value="Unassembled WGS sequence"/>
</dbReference>
<evidence type="ECO:0000256" key="4">
    <source>
        <dbReference type="ARBA" id="ARBA00023237"/>
    </source>
</evidence>
<accession>A0A173MPR2</accession>
<reference evidence="7" key="1">
    <citation type="submission" date="2017-01" db="EMBL/GenBank/DDBJ databases">
        <authorList>
            <person name="Varghese N."/>
            <person name="Submissions S."/>
        </authorList>
    </citation>
    <scope>NUCLEOTIDE SEQUENCE [LARGE SCALE GENOMIC DNA]</scope>
    <source>
        <strain evidence="7">DSM 21054</strain>
    </source>
</reference>
<dbReference type="GO" id="GO:0006352">
    <property type="term" value="P:DNA-templated transcription initiation"/>
    <property type="evidence" value="ECO:0007669"/>
    <property type="project" value="InterPro"/>
</dbReference>
<evidence type="ECO:0000256" key="2">
    <source>
        <dbReference type="ARBA" id="ARBA00022729"/>
    </source>
</evidence>
<dbReference type="InterPro" id="IPR012944">
    <property type="entry name" value="SusD_RagB_dom"/>
</dbReference>
<dbReference type="KEGG" id="fln:FLA_5469"/>
<keyword evidence="3" id="KW-0472">Membrane</keyword>
<dbReference type="STRING" id="477680.SAMN05421788_101857"/>
<dbReference type="GO" id="GO:0009279">
    <property type="term" value="C:cell outer membrane"/>
    <property type="evidence" value="ECO:0007669"/>
    <property type="project" value="UniProtKB-SubCell"/>
</dbReference>
<dbReference type="Gene3D" id="1.10.1740.10">
    <property type="match status" value="1"/>
</dbReference>
<dbReference type="OrthoDB" id="9150024at2"/>
<evidence type="ECO:0000256" key="3">
    <source>
        <dbReference type="ARBA" id="ARBA00023136"/>
    </source>
</evidence>
<dbReference type="GO" id="GO:0003700">
    <property type="term" value="F:DNA-binding transcription factor activity"/>
    <property type="evidence" value="ECO:0007669"/>
    <property type="project" value="InterPro"/>
</dbReference>
<evidence type="ECO:0000259" key="5">
    <source>
        <dbReference type="Pfam" id="PF07980"/>
    </source>
</evidence>
<name>A0A173MPR2_9BACT</name>
<organism evidence="6 7">
    <name type="scientific">Filimonas lacunae</name>
    <dbReference type="NCBI Taxonomy" id="477680"/>
    <lineage>
        <taxon>Bacteria</taxon>
        <taxon>Pseudomonadati</taxon>
        <taxon>Bacteroidota</taxon>
        <taxon>Chitinophagia</taxon>
        <taxon>Chitinophagales</taxon>
        <taxon>Chitinophagaceae</taxon>
        <taxon>Filimonas</taxon>
    </lineage>
</organism>
<dbReference type="RefSeq" id="WP_076375975.1">
    <property type="nucleotide sequence ID" value="NZ_AP017422.1"/>
</dbReference>
<keyword evidence="2" id="KW-0732">Signal</keyword>
<dbReference type="InterPro" id="IPR013325">
    <property type="entry name" value="RNA_pol_sigma_r2"/>
</dbReference>
<dbReference type="EMBL" id="FTOR01000001">
    <property type="protein sequence ID" value="SIS72830.1"/>
    <property type="molecule type" value="Genomic_DNA"/>
</dbReference>
<keyword evidence="7" id="KW-1185">Reference proteome</keyword>
<keyword evidence="4" id="KW-0998">Cell outer membrane</keyword>
<dbReference type="AlphaFoldDB" id="A0A173MPR2"/>
<dbReference type="SUPFAM" id="SSF88946">
    <property type="entry name" value="Sigma2 domain of RNA polymerase sigma factors"/>
    <property type="match status" value="1"/>
</dbReference>
<evidence type="ECO:0000313" key="7">
    <source>
        <dbReference type="Proteomes" id="UP000186917"/>
    </source>
</evidence>
<protein>
    <submittedName>
        <fullName evidence="6">Sigma-70 region 2</fullName>
    </submittedName>
</protein>